<dbReference type="EMBL" id="PNCI01000022">
    <property type="protein sequence ID" value="TMP28745.1"/>
    <property type="molecule type" value="Genomic_DNA"/>
</dbReference>
<proteinExistence type="predicted"/>
<comment type="caution">
    <text evidence="2">The sequence shown here is derived from an EMBL/GenBank/DDBJ whole genome shotgun (WGS) entry which is preliminary data.</text>
</comment>
<accession>A0A5S3WLS1</accession>
<reference evidence="3" key="2">
    <citation type="submission" date="2019-06" db="EMBL/GenBank/DDBJ databases">
        <title>Co-occurence of chitin degradation, pigmentation and bioactivity in marine Pseudoalteromonas.</title>
        <authorList>
            <person name="Sonnenschein E.C."/>
            <person name="Bech P.K."/>
        </authorList>
    </citation>
    <scope>NUCLEOTIDE SEQUENCE [LARGE SCALE GENOMIC DNA]</scope>
    <source>
        <strain evidence="3">S2676</strain>
    </source>
</reference>
<sequence length="63" mass="7054">MVVRVLGVIIGAISIWAGTDMLMLEVFDSYKEKISAIIMVFMGVVFVHYGVAGKLIFTIFKRK</sequence>
<name>A0A5S3WLS1_9GAMM</name>
<keyword evidence="1" id="KW-1133">Transmembrane helix</keyword>
<keyword evidence="1" id="KW-0812">Transmembrane</keyword>
<keyword evidence="1" id="KW-0472">Membrane</keyword>
<gene>
    <name evidence="2" type="ORF">CWB99_10955</name>
</gene>
<protein>
    <submittedName>
        <fullName evidence="2">Uncharacterized protein</fullName>
    </submittedName>
</protein>
<feature type="transmembrane region" description="Helical" evidence="1">
    <location>
        <begin position="36"/>
        <end position="60"/>
    </location>
</feature>
<dbReference type="Proteomes" id="UP000310249">
    <property type="component" value="Unassembled WGS sequence"/>
</dbReference>
<dbReference type="AlphaFoldDB" id="A0A5S3WLS1"/>
<reference evidence="2 3" key="1">
    <citation type="submission" date="2018-01" db="EMBL/GenBank/DDBJ databases">
        <authorList>
            <person name="Paulsen S."/>
            <person name="Gram L.K."/>
        </authorList>
    </citation>
    <scope>NUCLEOTIDE SEQUENCE [LARGE SCALE GENOMIC DNA]</scope>
    <source>
        <strain evidence="2 3">S2676</strain>
    </source>
</reference>
<evidence type="ECO:0000313" key="3">
    <source>
        <dbReference type="Proteomes" id="UP000310249"/>
    </source>
</evidence>
<organism evidence="2 3">
    <name type="scientific">Pseudoalteromonas rubra</name>
    <dbReference type="NCBI Taxonomy" id="43658"/>
    <lineage>
        <taxon>Bacteria</taxon>
        <taxon>Pseudomonadati</taxon>
        <taxon>Pseudomonadota</taxon>
        <taxon>Gammaproteobacteria</taxon>
        <taxon>Alteromonadales</taxon>
        <taxon>Pseudoalteromonadaceae</taxon>
        <taxon>Pseudoalteromonas</taxon>
    </lineage>
</organism>
<evidence type="ECO:0000256" key="1">
    <source>
        <dbReference type="SAM" id="Phobius"/>
    </source>
</evidence>
<evidence type="ECO:0000313" key="2">
    <source>
        <dbReference type="EMBL" id="TMP28745.1"/>
    </source>
</evidence>
<feature type="transmembrane region" description="Helical" evidence="1">
    <location>
        <begin position="6"/>
        <end position="24"/>
    </location>
</feature>